<keyword evidence="1" id="KW-0732">Signal</keyword>
<evidence type="ECO:0000313" key="2">
    <source>
        <dbReference type="EnsemblMetazoa" id="GPAI015250-PA"/>
    </source>
</evidence>
<reference evidence="2" key="2">
    <citation type="submission" date="2020-05" db="UniProtKB">
        <authorList>
            <consortium name="EnsemblMetazoa"/>
        </authorList>
    </citation>
    <scope>IDENTIFICATION</scope>
    <source>
        <strain evidence="2">IAEA</strain>
    </source>
</reference>
<organism evidence="2 3">
    <name type="scientific">Glossina pallidipes</name>
    <name type="common">Tsetse fly</name>
    <dbReference type="NCBI Taxonomy" id="7398"/>
    <lineage>
        <taxon>Eukaryota</taxon>
        <taxon>Metazoa</taxon>
        <taxon>Ecdysozoa</taxon>
        <taxon>Arthropoda</taxon>
        <taxon>Hexapoda</taxon>
        <taxon>Insecta</taxon>
        <taxon>Pterygota</taxon>
        <taxon>Neoptera</taxon>
        <taxon>Endopterygota</taxon>
        <taxon>Diptera</taxon>
        <taxon>Brachycera</taxon>
        <taxon>Muscomorpha</taxon>
        <taxon>Hippoboscoidea</taxon>
        <taxon>Glossinidae</taxon>
        <taxon>Glossina</taxon>
    </lineage>
</organism>
<reference evidence="3" key="1">
    <citation type="submission" date="2014-03" db="EMBL/GenBank/DDBJ databases">
        <authorList>
            <person name="Aksoy S."/>
            <person name="Warren W."/>
            <person name="Wilson R.K."/>
        </authorList>
    </citation>
    <scope>NUCLEOTIDE SEQUENCE [LARGE SCALE GENOMIC DNA]</scope>
    <source>
        <strain evidence="3">IAEA</strain>
    </source>
</reference>
<name>A0A1A9ZI16_GLOPL</name>
<proteinExistence type="predicted"/>
<feature type="chain" id="PRO_5008402937" evidence="1">
    <location>
        <begin position="23"/>
        <end position="121"/>
    </location>
</feature>
<protein>
    <submittedName>
        <fullName evidence="2">Uncharacterized protein</fullName>
    </submittedName>
</protein>
<evidence type="ECO:0000256" key="1">
    <source>
        <dbReference type="SAM" id="SignalP"/>
    </source>
</evidence>
<evidence type="ECO:0000313" key="3">
    <source>
        <dbReference type="Proteomes" id="UP000092445"/>
    </source>
</evidence>
<dbReference type="EnsemblMetazoa" id="GPAI015250-RA">
    <property type="protein sequence ID" value="GPAI015250-PA"/>
    <property type="gene ID" value="GPAI015250"/>
</dbReference>
<feature type="signal peptide" evidence="1">
    <location>
        <begin position="1"/>
        <end position="22"/>
    </location>
</feature>
<dbReference type="AlphaFoldDB" id="A0A1A9ZI16"/>
<sequence length="121" mass="13601">MTLRGMIHCLICLLSMGRDCTGNSSRTVASWSPSIESWELFDLSSFIDRSTCISSSSKVECECKVKNKTYSQKARVFISLLALDTKDYNIVMLRVQQLHGIQNIAPGTYVAHSARRTHELI</sequence>
<accession>A0A1A9ZI16</accession>
<keyword evidence="3" id="KW-1185">Reference proteome</keyword>
<dbReference type="VEuPathDB" id="VectorBase:GPAI015250"/>
<dbReference type="Proteomes" id="UP000092445">
    <property type="component" value="Unassembled WGS sequence"/>
</dbReference>